<dbReference type="OrthoDB" id="9804315at2"/>
<keyword evidence="12" id="KW-1185">Reference proteome</keyword>
<keyword evidence="6 8" id="KW-0560">Oxidoreductase</keyword>
<dbReference type="InterPro" id="IPR012259">
    <property type="entry name" value="DHFR"/>
</dbReference>
<evidence type="ECO:0000256" key="3">
    <source>
        <dbReference type="ARBA" id="ARBA00012856"/>
    </source>
</evidence>
<dbReference type="PIRSF" id="PIRSF000194">
    <property type="entry name" value="DHFR"/>
    <property type="match status" value="1"/>
</dbReference>
<protein>
    <recommendedName>
        <fullName evidence="3 8">Dihydrofolate reductase</fullName>
        <ecNumber evidence="3 8">1.5.1.3</ecNumber>
    </recommendedName>
</protein>
<evidence type="ECO:0000313" key="12">
    <source>
        <dbReference type="Proteomes" id="UP000283474"/>
    </source>
</evidence>
<dbReference type="InterPro" id="IPR001796">
    <property type="entry name" value="DHFR_dom"/>
</dbReference>
<dbReference type="RefSeq" id="WP_128353529.1">
    <property type="nucleotide sequence ID" value="NZ_CP022987.1"/>
</dbReference>
<comment type="function">
    <text evidence="7 8">Key enzyme in folate metabolism. Catalyzes an essential reaction for de novo glycine and purine synthesis, and for DNA precursor synthesis.</text>
</comment>
<accession>A0A410G844</accession>
<dbReference type="EMBL" id="CP022987">
    <property type="protein sequence ID" value="QAA92482.1"/>
    <property type="molecule type" value="Genomic_DNA"/>
</dbReference>
<dbReference type="PANTHER" id="PTHR48069:SF3">
    <property type="entry name" value="DIHYDROFOLATE REDUCTASE"/>
    <property type="match status" value="1"/>
</dbReference>
<dbReference type="GO" id="GO:0046655">
    <property type="term" value="P:folic acid metabolic process"/>
    <property type="evidence" value="ECO:0007669"/>
    <property type="project" value="TreeGrafter"/>
</dbReference>
<organism evidence="11 12">
    <name type="scientific">Pollutimonas thiosulfatoxidans</name>
    <dbReference type="NCBI Taxonomy" id="2028345"/>
    <lineage>
        <taxon>Bacteria</taxon>
        <taxon>Pseudomonadati</taxon>
        <taxon>Pseudomonadota</taxon>
        <taxon>Betaproteobacteria</taxon>
        <taxon>Burkholderiales</taxon>
        <taxon>Alcaligenaceae</taxon>
        <taxon>Pollutimonas</taxon>
    </lineage>
</organism>
<dbReference type="SUPFAM" id="SSF53597">
    <property type="entry name" value="Dihydrofolate reductase-like"/>
    <property type="match status" value="1"/>
</dbReference>
<evidence type="ECO:0000256" key="8">
    <source>
        <dbReference type="PIRNR" id="PIRNR000194"/>
    </source>
</evidence>
<evidence type="ECO:0000256" key="9">
    <source>
        <dbReference type="RuleBase" id="RU004474"/>
    </source>
</evidence>
<evidence type="ECO:0000256" key="5">
    <source>
        <dbReference type="ARBA" id="ARBA00022857"/>
    </source>
</evidence>
<dbReference type="UniPathway" id="UPA00077">
    <property type="reaction ID" value="UER00158"/>
</dbReference>
<dbReference type="PANTHER" id="PTHR48069">
    <property type="entry name" value="DIHYDROFOLATE REDUCTASE"/>
    <property type="match status" value="1"/>
</dbReference>
<dbReference type="GO" id="GO:0046654">
    <property type="term" value="P:tetrahydrofolate biosynthetic process"/>
    <property type="evidence" value="ECO:0007669"/>
    <property type="project" value="UniProtKB-UniPathway"/>
</dbReference>
<comment type="catalytic activity">
    <reaction evidence="8">
        <text>(6S)-5,6,7,8-tetrahydrofolate + NADP(+) = 7,8-dihydrofolate + NADPH + H(+)</text>
        <dbReference type="Rhea" id="RHEA:15009"/>
        <dbReference type="ChEBI" id="CHEBI:15378"/>
        <dbReference type="ChEBI" id="CHEBI:57451"/>
        <dbReference type="ChEBI" id="CHEBI:57453"/>
        <dbReference type="ChEBI" id="CHEBI:57783"/>
        <dbReference type="ChEBI" id="CHEBI:58349"/>
        <dbReference type="EC" id="1.5.1.3"/>
    </reaction>
</comment>
<dbReference type="Pfam" id="PF00186">
    <property type="entry name" value="DHFR_1"/>
    <property type="match status" value="1"/>
</dbReference>
<sequence length="166" mass="18335">MPAPLIQLVVAYSRNRVIGRDNDLPWKLPSDLAHFKRVTLGHPIVMGRNTWNSLGRPLPGRPNLVISSQADLPATGATVYPSLDAALEDCSQADKVCIIGGEQLFRHALAIADEIIATEIHADIEGDTFFPALDLGTWQEFSRQAQPEENGLRFDFVTYRRQAVGD</sequence>
<dbReference type="GO" id="GO:0070401">
    <property type="term" value="F:NADP+ binding"/>
    <property type="evidence" value="ECO:0007669"/>
    <property type="project" value="UniProtKB-ARBA"/>
</dbReference>
<dbReference type="InterPro" id="IPR024072">
    <property type="entry name" value="DHFR-like_dom_sf"/>
</dbReference>
<gene>
    <name evidence="11" type="ORF">CKA81_00440</name>
</gene>
<dbReference type="Proteomes" id="UP000283474">
    <property type="component" value="Chromosome"/>
</dbReference>
<evidence type="ECO:0000256" key="2">
    <source>
        <dbReference type="ARBA" id="ARBA00009539"/>
    </source>
</evidence>
<reference evidence="11 12" key="1">
    <citation type="submission" date="2017-08" db="EMBL/GenBank/DDBJ databases">
        <authorList>
            <person name="Park S.-J."/>
            <person name="Kim H."/>
        </authorList>
    </citation>
    <scope>NUCLEOTIDE SEQUENCE [LARGE SCALE GENOMIC DNA]</scope>
    <source>
        <strain evidence="12">ye3</strain>
    </source>
</reference>
<dbReference type="CDD" id="cd00209">
    <property type="entry name" value="DHFR"/>
    <property type="match status" value="1"/>
</dbReference>
<dbReference type="PRINTS" id="PR00070">
    <property type="entry name" value="DHFR"/>
</dbReference>
<keyword evidence="5 8" id="KW-0521">NADP</keyword>
<proteinExistence type="inferred from homology"/>
<dbReference type="Gene3D" id="3.40.430.10">
    <property type="entry name" value="Dihydrofolate Reductase, subunit A"/>
    <property type="match status" value="1"/>
</dbReference>
<dbReference type="FunFam" id="3.40.430.10:FF:000001">
    <property type="entry name" value="Dihydrofolate reductase"/>
    <property type="match status" value="1"/>
</dbReference>
<dbReference type="GO" id="GO:0046452">
    <property type="term" value="P:dihydrofolate metabolic process"/>
    <property type="evidence" value="ECO:0007669"/>
    <property type="project" value="TreeGrafter"/>
</dbReference>
<dbReference type="EC" id="1.5.1.3" evidence="3 8"/>
<dbReference type="InterPro" id="IPR017925">
    <property type="entry name" value="DHFR_CS"/>
</dbReference>
<dbReference type="PROSITE" id="PS51330">
    <property type="entry name" value="DHFR_2"/>
    <property type="match status" value="1"/>
</dbReference>
<evidence type="ECO:0000313" key="11">
    <source>
        <dbReference type="EMBL" id="QAA92482.1"/>
    </source>
</evidence>
<evidence type="ECO:0000256" key="6">
    <source>
        <dbReference type="ARBA" id="ARBA00023002"/>
    </source>
</evidence>
<comment type="similarity">
    <text evidence="2 8 9">Belongs to the dihydrofolate reductase family.</text>
</comment>
<comment type="pathway">
    <text evidence="1 8">Cofactor biosynthesis; tetrahydrofolate biosynthesis; 5,6,7,8-tetrahydrofolate from 7,8-dihydrofolate: step 1/1.</text>
</comment>
<name>A0A410G844_9BURK</name>
<evidence type="ECO:0000256" key="4">
    <source>
        <dbReference type="ARBA" id="ARBA00022563"/>
    </source>
</evidence>
<dbReference type="AlphaFoldDB" id="A0A410G844"/>
<evidence type="ECO:0000259" key="10">
    <source>
        <dbReference type="PROSITE" id="PS51330"/>
    </source>
</evidence>
<feature type="domain" description="DHFR" evidence="10">
    <location>
        <begin position="5"/>
        <end position="161"/>
    </location>
</feature>
<evidence type="ECO:0000256" key="7">
    <source>
        <dbReference type="ARBA" id="ARBA00025067"/>
    </source>
</evidence>
<dbReference type="PROSITE" id="PS00075">
    <property type="entry name" value="DHFR_1"/>
    <property type="match status" value="1"/>
</dbReference>
<dbReference type="GO" id="GO:0005829">
    <property type="term" value="C:cytosol"/>
    <property type="evidence" value="ECO:0007669"/>
    <property type="project" value="TreeGrafter"/>
</dbReference>
<dbReference type="GO" id="GO:0004146">
    <property type="term" value="F:dihydrofolate reductase activity"/>
    <property type="evidence" value="ECO:0007669"/>
    <property type="project" value="UniProtKB-EC"/>
</dbReference>
<evidence type="ECO:0000256" key="1">
    <source>
        <dbReference type="ARBA" id="ARBA00004903"/>
    </source>
</evidence>
<dbReference type="KEGG" id="pus:CKA81_00440"/>
<dbReference type="GO" id="GO:0006730">
    <property type="term" value="P:one-carbon metabolic process"/>
    <property type="evidence" value="ECO:0007669"/>
    <property type="project" value="UniProtKB-KW"/>
</dbReference>
<keyword evidence="4 8" id="KW-0554">One-carbon metabolism</keyword>